<dbReference type="AlphaFoldDB" id="A0A4Q7DL54"/>
<reference evidence="2 3" key="1">
    <citation type="submission" date="2018-10" db="EMBL/GenBank/DDBJ databases">
        <title>An updated phylogeny of the Alphaproteobacteria reveals that the parasitic Rickettsiales and Holosporales have independent origins.</title>
        <authorList>
            <person name="Munoz-Gomez S.A."/>
            <person name="Hess S."/>
            <person name="Burger G."/>
            <person name="Lang B.F."/>
            <person name="Susko E."/>
            <person name="Slamovits C.H."/>
            <person name="Roger A.J."/>
        </authorList>
    </citation>
    <scope>NUCLEOTIDE SEQUENCE [LARGE SCALE GENOMIC DNA]</scope>
    <source>
        <strain evidence="2">HOLO01</strain>
    </source>
</reference>
<evidence type="ECO:0000313" key="3">
    <source>
        <dbReference type="Proteomes" id="UP000293550"/>
    </source>
</evidence>
<sequence>MNFIYKLGLLTAAFLNMNAVQADSEVPVHCADGKHGKCHHKTEVQGGGGKCHLVQKGMLGGHKRHHELNSFDYCVAGADLKKNEGGACIMAIALTSPQPSF</sequence>
<dbReference type="Proteomes" id="UP000293550">
    <property type="component" value="Unassembled WGS sequence"/>
</dbReference>
<evidence type="ECO:0000313" key="2">
    <source>
        <dbReference type="EMBL" id="RZI46884.1"/>
    </source>
</evidence>
<comment type="caution">
    <text evidence="2">The sequence shown here is derived from an EMBL/GenBank/DDBJ whole genome shotgun (WGS) entry which is preliminary data.</text>
</comment>
<accession>A0A4Q7DL54</accession>
<keyword evidence="1" id="KW-0732">Signal</keyword>
<gene>
    <name evidence="2" type="ORF">EQU50_01280</name>
</gene>
<proteinExistence type="predicted"/>
<feature type="signal peptide" evidence="1">
    <location>
        <begin position="1"/>
        <end position="22"/>
    </location>
</feature>
<protein>
    <recommendedName>
        <fullName evidence="4">DUF2282 domain-containing protein</fullName>
    </recommendedName>
</protein>
<dbReference type="EMBL" id="SCFB01000002">
    <property type="protein sequence ID" value="RZI46884.1"/>
    <property type="molecule type" value="Genomic_DNA"/>
</dbReference>
<feature type="chain" id="PRO_5020522514" description="DUF2282 domain-containing protein" evidence="1">
    <location>
        <begin position="23"/>
        <end position="101"/>
    </location>
</feature>
<organism evidence="2 3">
    <name type="scientific">Candidatus Finniella inopinata</name>
    <dbReference type="NCBI Taxonomy" id="1696036"/>
    <lineage>
        <taxon>Bacteria</taxon>
        <taxon>Pseudomonadati</taxon>
        <taxon>Pseudomonadota</taxon>
        <taxon>Alphaproteobacteria</taxon>
        <taxon>Holosporales</taxon>
        <taxon>Candidatus Paracaedibacteraceae</taxon>
        <taxon>Candidatus Finniella</taxon>
    </lineage>
</organism>
<name>A0A4Q7DL54_9PROT</name>
<evidence type="ECO:0000256" key="1">
    <source>
        <dbReference type="SAM" id="SignalP"/>
    </source>
</evidence>
<keyword evidence="3" id="KW-1185">Reference proteome</keyword>
<dbReference type="RefSeq" id="WP_130153354.1">
    <property type="nucleotide sequence ID" value="NZ_SCFB01000002.1"/>
</dbReference>
<evidence type="ECO:0008006" key="4">
    <source>
        <dbReference type="Google" id="ProtNLM"/>
    </source>
</evidence>